<feature type="domain" description="Zn(2)-C6 fungal-type" evidence="4">
    <location>
        <begin position="18"/>
        <end position="54"/>
    </location>
</feature>
<dbReference type="EMBL" id="FJVC01000247">
    <property type="protein sequence ID" value="CZT46492.1"/>
    <property type="molecule type" value="Genomic_DNA"/>
</dbReference>
<feature type="region of interest" description="Disordered" evidence="3">
    <location>
        <begin position="81"/>
        <end position="100"/>
    </location>
</feature>
<proteinExistence type="predicted"/>
<accession>A0A1E1MBK4</accession>
<dbReference type="InterPro" id="IPR001138">
    <property type="entry name" value="Zn2Cys6_DnaBD"/>
</dbReference>
<sequence>MNNRASGLGKRRNGLQPACESCRKAKVKCDITTDPRQEACSRCRKRQMPSDCVFLEAPMTKQRLQATQQIHLTAKTDRSDIRIDTPTSSSGHWVRSDSTPTPGFLGETSYSATLDSSGLYTSAGMFDEVDMQFDPHDIEIGVDILKYLPDQQTSENFLEL</sequence>
<dbReference type="SMART" id="SM00066">
    <property type="entry name" value="GAL4"/>
    <property type="match status" value="1"/>
</dbReference>
<evidence type="ECO:0000256" key="3">
    <source>
        <dbReference type="SAM" id="MobiDB-lite"/>
    </source>
</evidence>
<organism evidence="5 6">
    <name type="scientific">Rhynchosporium secalis</name>
    <name type="common">Barley scald fungus</name>
    <dbReference type="NCBI Taxonomy" id="38038"/>
    <lineage>
        <taxon>Eukaryota</taxon>
        <taxon>Fungi</taxon>
        <taxon>Dikarya</taxon>
        <taxon>Ascomycota</taxon>
        <taxon>Pezizomycotina</taxon>
        <taxon>Leotiomycetes</taxon>
        <taxon>Helotiales</taxon>
        <taxon>Ploettnerulaceae</taxon>
        <taxon>Rhynchosporium</taxon>
    </lineage>
</organism>
<dbReference type="AlphaFoldDB" id="A0A1E1MBK4"/>
<dbReference type="InterPro" id="IPR036864">
    <property type="entry name" value="Zn2-C6_fun-type_DNA-bd_sf"/>
</dbReference>
<dbReference type="GO" id="GO:0000981">
    <property type="term" value="F:DNA-binding transcription factor activity, RNA polymerase II-specific"/>
    <property type="evidence" value="ECO:0007669"/>
    <property type="project" value="InterPro"/>
</dbReference>
<gene>
    <name evidence="5" type="ORF">RSE6_06925</name>
</gene>
<dbReference type="Gene3D" id="4.10.240.10">
    <property type="entry name" value="Zn(2)-C6 fungal-type DNA-binding domain"/>
    <property type="match status" value="1"/>
</dbReference>
<evidence type="ECO:0000259" key="4">
    <source>
        <dbReference type="PROSITE" id="PS50048"/>
    </source>
</evidence>
<dbReference type="Proteomes" id="UP000177625">
    <property type="component" value="Unassembled WGS sequence"/>
</dbReference>
<dbReference type="InterPro" id="IPR050613">
    <property type="entry name" value="Sec_Metabolite_Reg"/>
</dbReference>
<keyword evidence="2" id="KW-0539">Nucleus</keyword>
<dbReference type="PROSITE" id="PS00463">
    <property type="entry name" value="ZN2_CY6_FUNGAL_1"/>
    <property type="match status" value="1"/>
</dbReference>
<comment type="subcellular location">
    <subcellularLocation>
        <location evidence="1">Nucleus</location>
    </subcellularLocation>
</comment>
<evidence type="ECO:0000313" key="6">
    <source>
        <dbReference type="Proteomes" id="UP000177625"/>
    </source>
</evidence>
<dbReference type="GO" id="GO:0008270">
    <property type="term" value="F:zinc ion binding"/>
    <property type="evidence" value="ECO:0007669"/>
    <property type="project" value="InterPro"/>
</dbReference>
<dbReference type="PANTHER" id="PTHR31001">
    <property type="entry name" value="UNCHARACTERIZED TRANSCRIPTIONAL REGULATORY PROTEIN"/>
    <property type="match status" value="1"/>
</dbReference>
<dbReference type="PANTHER" id="PTHR31001:SF40">
    <property type="entry name" value="ZN(II)2CYS6 TRANSCRIPTION FACTOR (EUROFUNG)"/>
    <property type="match status" value="1"/>
</dbReference>
<dbReference type="SUPFAM" id="SSF57701">
    <property type="entry name" value="Zn2/Cys6 DNA-binding domain"/>
    <property type="match status" value="1"/>
</dbReference>
<protein>
    <recommendedName>
        <fullName evidence="4">Zn(2)-C6 fungal-type domain-containing protein</fullName>
    </recommendedName>
</protein>
<feature type="compositionally biased region" description="Polar residues" evidence="3">
    <location>
        <begin position="85"/>
        <end position="100"/>
    </location>
</feature>
<evidence type="ECO:0000256" key="2">
    <source>
        <dbReference type="ARBA" id="ARBA00023242"/>
    </source>
</evidence>
<evidence type="ECO:0000313" key="5">
    <source>
        <dbReference type="EMBL" id="CZT46492.1"/>
    </source>
</evidence>
<dbReference type="GO" id="GO:0005634">
    <property type="term" value="C:nucleus"/>
    <property type="evidence" value="ECO:0007669"/>
    <property type="project" value="UniProtKB-SubCell"/>
</dbReference>
<evidence type="ECO:0000256" key="1">
    <source>
        <dbReference type="ARBA" id="ARBA00004123"/>
    </source>
</evidence>
<name>A0A1E1MBK4_RHYSE</name>
<dbReference type="PROSITE" id="PS50048">
    <property type="entry name" value="ZN2_CY6_FUNGAL_2"/>
    <property type="match status" value="1"/>
</dbReference>
<dbReference type="CDD" id="cd00067">
    <property type="entry name" value="GAL4"/>
    <property type="match status" value="1"/>
</dbReference>
<reference evidence="6" key="1">
    <citation type="submission" date="2016-03" db="EMBL/GenBank/DDBJ databases">
        <authorList>
            <person name="Guldener U."/>
        </authorList>
    </citation>
    <scope>NUCLEOTIDE SEQUENCE [LARGE SCALE GENOMIC DNA]</scope>
</reference>
<dbReference type="Pfam" id="PF00172">
    <property type="entry name" value="Zn_clus"/>
    <property type="match status" value="1"/>
</dbReference>
<keyword evidence="6" id="KW-1185">Reference proteome</keyword>